<organism evidence="4 5">
    <name type="scientific">Paenibacillus mangrovi</name>
    <dbReference type="NCBI Taxonomy" id="2931978"/>
    <lineage>
        <taxon>Bacteria</taxon>
        <taxon>Bacillati</taxon>
        <taxon>Bacillota</taxon>
        <taxon>Bacilli</taxon>
        <taxon>Bacillales</taxon>
        <taxon>Paenibacillaceae</taxon>
        <taxon>Paenibacillus</taxon>
    </lineage>
</organism>
<feature type="region of interest" description="Disordered" evidence="3">
    <location>
        <begin position="1"/>
        <end position="33"/>
    </location>
</feature>
<dbReference type="InterPro" id="IPR051934">
    <property type="entry name" value="Phage_Tail_Fiber_Structural"/>
</dbReference>
<dbReference type="EMBL" id="JALIRP010000021">
    <property type="protein sequence ID" value="MCJ8015216.1"/>
    <property type="molecule type" value="Genomic_DNA"/>
</dbReference>
<comment type="subcellular location">
    <subcellularLocation>
        <location evidence="1">Virion</location>
    </subcellularLocation>
</comment>
<gene>
    <name evidence="4" type="ORF">MUG84_26465</name>
</gene>
<evidence type="ECO:0000256" key="1">
    <source>
        <dbReference type="ARBA" id="ARBA00004328"/>
    </source>
</evidence>
<evidence type="ECO:0000313" key="4">
    <source>
        <dbReference type="EMBL" id="MCJ8015216.1"/>
    </source>
</evidence>
<evidence type="ECO:0000256" key="3">
    <source>
        <dbReference type="SAM" id="MobiDB-lite"/>
    </source>
</evidence>
<feature type="compositionally biased region" description="Basic and acidic residues" evidence="3">
    <location>
        <begin position="1"/>
        <end position="32"/>
    </location>
</feature>
<dbReference type="RefSeq" id="WP_244731166.1">
    <property type="nucleotide sequence ID" value="NZ_JALIRP010000021.1"/>
</dbReference>
<protein>
    <submittedName>
        <fullName evidence="4">Pyocin knob domain-containing protein</fullName>
    </submittedName>
</protein>
<dbReference type="CDD" id="cd19958">
    <property type="entry name" value="pyocin_knob"/>
    <property type="match status" value="1"/>
</dbReference>
<keyword evidence="5" id="KW-1185">Reference proteome</keyword>
<evidence type="ECO:0000256" key="2">
    <source>
        <dbReference type="ARBA" id="ARBA00022581"/>
    </source>
</evidence>
<dbReference type="PANTHER" id="PTHR35191">
    <property type="entry name" value="PROPHAGE SIDE TAIL FIBER PROTEIN HOMOLOG STFQ-RELATED"/>
    <property type="match status" value="1"/>
</dbReference>
<reference evidence="4" key="1">
    <citation type="submission" date="2022-04" db="EMBL/GenBank/DDBJ databases">
        <title>Paenibacillus mangrovi sp. nov., a novel endophytic bacterium isolated from bark of Kandelia candel.</title>
        <authorList>
            <person name="Tuo L."/>
        </authorList>
    </citation>
    <scope>NUCLEOTIDE SEQUENCE</scope>
    <source>
        <strain evidence="4">KQZ6P-2</strain>
    </source>
</reference>
<keyword evidence="2" id="KW-0945">Host-virus interaction</keyword>
<proteinExistence type="predicted"/>
<comment type="caution">
    <text evidence="4">The sequence shown here is derived from an EMBL/GenBank/DDBJ whole genome shotgun (WGS) entry which is preliminary data.</text>
</comment>
<sequence>MAFTEKLPEWHAEGIEPPDSKKQTGWEVEDKPPAGWWNWLLNRTFKAIEELRNKAADKQYVDDAVAGAKVPDASLTQKGITQLSSATNSTSENMAATPKAVKAAYDRGSEGVTAAANAQAKADAAETPAGAQSKANAAETNAKNYVDVKPWQKVKVTADDGKCILLPNGTNLNTVIKNGFYNGSSLVNAPTATDWWYIEVLEHTNGDLYAIQKAYPFYYSGFFTRVMQNGVWGPWSADLFQSGVDAKNGVAGAVNAKGGNASGSMSWGELNNAILALPSGGEGTLNINAVLMYADPNTTSYLDLVTLPGGTRKFLFAARNASNCYLEGRNSSTATIIEIEDSLGRRYDTIAAYSGSTAYLSAMYVDRVSRTFQLANGTTANFPIAFDNEGLDKPFKLKVSCWGGVSSGSSRVTIIGTYFTI</sequence>
<dbReference type="PANTHER" id="PTHR35191:SF1">
    <property type="entry name" value="PROPHAGE SIDE TAIL FIBER PROTEIN HOMOLOG STFQ-RELATED"/>
    <property type="match status" value="1"/>
</dbReference>
<name>A0A9X1WVA7_9BACL</name>
<dbReference type="Pfam" id="PF03406">
    <property type="entry name" value="Phage_fiber_2"/>
    <property type="match status" value="1"/>
</dbReference>
<dbReference type="InterPro" id="IPR005068">
    <property type="entry name" value="Phage_lambda_Stf-r2"/>
</dbReference>
<dbReference type="GO" id="GO:0046718">
    <property type="term" value="P:symbiont entry into host cell"/>
    <property type="evidence" value="ECO:0007669"/>
    <property type="project" value="InterPro"/>
</dbReference>
<dbReference type="AlphaFoldDB" id="A0A9X1WVA7"/>
<dbReference type="Proteomes" id="UP001139347">
    <property type="component" value="Unassembled WGS sequence"/>
</dbReference>
<accession>A0A9X1WVA7</accession>
<evidence type="ECO:0000313" key="5">
    <source>
        <dbReference type="Proteomes" id="UP001139347"/>
    </source>
</evidence>
<dbReference type="GO" id="GO:0019062">
    <property type="term" value="P:virion attachment to host cell"/>
    <property type="evidence" value="ECO:0007669"/>
    <property type="project" value="InterPro"/>
</dbReference>